<proteinExistence type="predicted"/>
<evidence type="ECO:0000313" key="3">
    <source>
        <dbReference type="Proteomes" id="UP001190926"/>
    </source>
</evidence>
<organism evidence="2 3">
    <name type="scientific">Perilla frutescens var. hirtella</name>
    <name type="common">Perilla citriodora</name>
    <name type="synonym">Perilla setoyensis</name>
    <dbReference type="NCBI Taxonomy" id="608512"/>
    <lineage>
        <taxon>Eukaryota</taxon>
        <taxon>Viridiplantae</taxon>
        <taxon>Streptophyta</taxon>
        <taxon>Embryophyta</taxon>
        <taxon>Tracheophyta</taxon>
        <taxon>Spermatophyta</taxon>
        <taxon>Magnoliopsida</taxon>
        <taxon>eudicotyledons</taxon>
        <taxon>Gunneridae</taxon>
        <taxon>Pentapetalae</taxon>
        <taxon>asterids</taxon>
        <taxon>lamiids</taxon>
        <taxon>Lamiales</taxon>
        <taxon>Lamiaceae</taxon>
        <taxon>Nepetoideae</taxon>
        <taxon>Elsholtzieae</taxon>
        <taxon>Perilla</taxon>
    </lineage>
</organism>
<feature type="domain" description="Zinc finger PMZ-type" evidence="1">
    <location>
        <begin position="7"/>
        <end position="34"/>
    </location>
</feature>
<gene>
    <name evidence="2" type="ORF">C2S53_011884</name>
</gene>
<dbReference type="AlphaFoldDB" id="A0AAD4IML0"/>
<evidence type="ECO:0000259" key="1">
    <source>
        <dbReference type="SMART" id="SM00575"/>
    </source>
</evidence>
<dbReference type="SMART" id="SM00575">
    <property type="entry name" value="ZnF_PMZ"/>
    <property type="match status" value="1"/>
</dbReference>
<comment type="caution">
    <text evidence="2">The sequence shown here is derived from an EMBL/GenBank/DDBJ whole genome shotgun (WGS) entry which is preliminary data.</text>
</comment>
<name>A0AAD4IML0_PERFH</name>
<protein>
    <recommendedName>
        <fullName evidence="1">Zinc finger PMZ-type domain-containing protein</fullName>
    </recommendedName>
</protein>
<dbReference type="Proteomes" id="UP001190926">
    <property type="component" value="Unassembled WGS sequence"/>
</dbReference>
<dbReference type="GO" id="GO:0008270">
    <property type="term" value="F:zinc ion binding"/>
    <property type="evidence" value="ECO:0007669"/>
    <property type="project" value="InterPro"/>
</dbReference>
<accession>A0AAD4IML0</accession>
<sequence>MVHLQHRTCDCREFELDLIPYSHAATVICCIGRVIYDYVDRCYKVESLIDMYDSVIMGLPRPEDWVLPDADRARVVMVPKISHHVGRPLMSRARAPFETSSSASRQFCTRCHGSGHNIRVCTAHLPISSVDLNTRTEDVSVRRRMPKKCNICGST</sequence>
<keyword evidence="3" id="KW-1185">Reference proteome</keyword>
<dbReference type="EMBL" id="SDAM02029600">
    <property type="protein sequence ID" value="KAH6755530.1"/>
    <property type="molecule type" value="Genomic_DNA"/>
</dbReference>
<evidence type="ECO:0000313" key="2">
    <source>
        <dbReference type="EMBL" id="KAH6755530.1"/>
    </source>
</evidence>
<dbReference type="InterPro" id="IPR006564">
    <property type="entry name" value="Znf_PMZ"/>
</dbReference>
<reference evidence="2 3" key="1">
    <citation type="journal article" date="2021" name="Nat. Commun.">
        <title>Incipient diploidization of the medicinal plant Perilla within 10,000 years.</title>
        <authorList>
            <person name="Zhang Y."/>
            <person name="Shen Q."/>
            <person name="Leng L."/>
            <person name="Zhang D."/>
            <person name="Chen S."/>
            <person name="Shi Y."/>
            <person name="Ning Z."/>
            <person name="Chen S."/>
        </authorList>
    </citation>
    <scope>NUCLEOTIDE SEQUENCE [LARGE SCALE GENOMIC DNA]</scope>
    <source>
        <strain evidence="3">cv. PC099</strain>
    </source>
</reference>